<dbReference type="HAMAP" id="MF_01341">
    <property type="entry name" value="Ribosomal_uL15"/>
    <property type="match status" value="1"/>
</dbReference>
<dbReference type="GO" id="GO:0003735">
    <property type="term" value="F:structural constituent of ribosome"/>
    <property type="evidence" value="ECO:0007669"/>
    <property type="project" value="InterPro"/>
</dbReference>
<feature type="compositionally biased region" description="Basic residues" evidence="4">
    <location>
        <begin position="99"/>
        <end position="110"/>
    </location>
</feature>
<dbReference type="Gene3D" id="3.100.10.10">
    <property type="match status" value="1"/>
</dbReference>
<dbReference type="Pfam" id="PF00828">
    <property type="entry name" value="Ribosomal_L27A"/>
    <property type="match status" value="1"/>
</dbReference>
<feature type="compositionally biased region" description="Basic and acidic residues" evidence="4">
    <location>
        <begin position="288"/>
        <end position="299"/>
    </location>
</feature>
<evidence type="ECO:0000259" key="5">
    <source>
        <dbReference type="Pfam" id="PF00828"/>
    </source>
</evidence>
<evidence type="ECO:0000313" key="6">
    <source>
        <dbReference type="EMBL" id="KAK9789211.1"/>
    </source>
</evidence>
<dbReference type="PANTHER" id="PTHR12934">
    <property type="entry name" value="50S RIBOSOMAL PROTEIN L15"/>
    <property type="match status" value="1"/>
</dbReference>
<sequence length="299" mass="32593">MRFEQLGRLLLQAHRSSGFAAEGPIPLYKACEALSKQSSSEGWMRSVVTLQSTCRGLHTCPALQQEFVSLNNLADNPGARKQVKRLGRGIGSGLGKTSGRGHKGQKARRGRQVKLGFEGGQTPLRLSVPKQGFHQHNAIRYAPLNLGRLQSWVDIGRLDASHVITMKELRDSGAVRRQVGNGIKLLAQGARQLQIPVHLQVSQVSAEARKRVEAMGGSVTTVYYNALGLRALLRPDWFTHKGRLTPKPAQAPPKLATRFDARGCLPSVADPKGASWQPAGVLPRPHPVVRDPSEVRTSL</sequence>
<keyword evidence="3" id="KW-0687">Ribonucleoprotein</keyword>
<feature type="compositionally biased region" description="Gly residues" evidence="4">
    <location>
        <begin position="88"/>
        <end position="98"/>
    </location>
</feature>
<feature type="region of interest" description="Disordered" evidence="4">
    <location>
        <begin position="88"/>
        <end position="110"/>
    </location>
</feature>
<dbReference type="InterPro" id="IPR030878">
    <property type="entry name" value="Ribosomal_uL15"/>
</dbReference>
<evidence type="ECO:0000256" key="1">
    <source>
        <dbReference type="ARBA" id="ARBA00007320"/>
    </source>
</evidence>
<keyword evidence="7" id="KW-1185">Reference proteome</keyword>
<evidence type="ECO:0000256" key="3">
    <source>
        <dbReference type="ARBA" id="ARBA00023274"/>
    </source>
</evidence>
<comment type="caution">
    <text evidence="6">The sequence shown here is derived from an EMBL/GenBank/DDBJ whole genome shotgun (WGS) entry which is preliminary data.</text>
</comment>
<evidence type="ECO:0000256" key="4">
    <source>
        <dbReference type="SAM" id="MobiDB-lite"/>
    </source>
</evidence>
<dbReference type="GO" id="GO:0006412">
    <property type="term" value="P:translation"/>
    <property type="evidence" value="ECO:0007669"/>
    <property type="project" value="InterPro"/>
</dbReference>
<dbReference type="PANTHER" id="PTHR12934:SF11">
    <property type="entry name" value="LARGE RIBOSOMAL SUBUNIT PROTEIN UL15M"/>
    <property type="match status" value="1"/>
</dbReference>
<gene>
    <name evidence="6" type="ORF">WJX73_002904</name>
</gene>
<dbReference type="InterPro" id="IPR005749">
    <property type="entry name" value="Ribosomal_uL15_bac-type"/>
</dbReference>
<evidence type="ECO:0000313" key="7">
    <source>
        <dbReference type="Proteomes" id="UP001465755"/>
    </source>
</evidence>
<name>A0AAW1NPE9_9CHLO</name>
<organism evidence="6 7">
    <name type="scientific">Symbiochloris irregularis</name>
    <dbReference type="NCBI Taxonomy" id="706552"/>
    <lineage>
        <taxon>Eukaryota</taxon>
        <taxon>Viridiplantae</taxon>
        <taxon>Chlorophyta</taxon>
        <taxon>core chlorophytes</taxon>
        <taxon>Trebouxiophyceae</taxon>
        <taxon>Trebouxiales</taxon>
        <taxon>Trebouxiaceae</taxon>
        <taxon>Symbiochloris</taxon>
    </lineage>
</organism>
<accession>A0AAW1NPE9</accession>
<comment type="similarity">
    <text evidence="1">Belongs to the universal ribosomal protein uL15 family.</text>
</comment>
<protein>
    <recommendedName>
        <fullName evidence="5">Large ribosomal subunit protein uL15/eL18 domain-containing protein</fullName>
    </recommendedName>
</protein>
<dbReference type="AlphaFoldDB" id="A0AAW1NPE9"/>
<dbReference type="InterPro" id="IPR021131">
    <property type="entry name" value="Ribosomal_uL15/eL18"/>
</dbReference>
<dbReference type="SUPFAM" id="SSF52080">
    <property type="entry name" value="Ribosomal proteins L15p and L18e"/>
    <property type="match status" value="1"/>
</dbReference>
<feature type="region of interest" description="Disordered" evidence="4">
    <location>
        <begin position="270"/>
        <end position="299"/>
    </location>
</feature>
<dbReference type="Proteomes" id="UP001465755">
    <property type="component" value="Unassembled WGS sequence"/>
</dbReference>
<keyword evidence="2" id="KW-0689">Ribosomal protein</keyword>
<dbReference type="NCBIfam" id="TIGR01071">
    <property type="entry name" value="rplO_bact"/>
    <property type="match status" value="1"/>
</dbReference>
<dbReference type="InterPro" id="IPR036227">
    <property type="entry name" value="Ribosomal_uL15/eL18_sf"/>
</dbReference>
<evidence type="ECO:0000256" key="2">
    <source>
        <dbReference type="ARBA" id="ARBA00022980"/>
    </source>
</evidence>
<feature type="domain" description="Large ribosomal subunit protein uL15/eL18" evidence="5">
    <location>
        <begin position="143"/>
        <end position="220"/>
    </location>
</feature>
<dbReference type="EMBL" id="JALJOQ010000212">
    <property type="protein sequence ID" value="KAK9789211.1"/>
    <property type="molecule type" value="Genomic_DNA"/>
</dbReference>
<proteinExistence type="inferred from homology"/>
<reference evidence="6 7" key="1">
    <citation type="journal article" date="2024" name="Nat. Commun.">
        <title>Phylogenomics reveals the evolutionary origins of lichenization in chlorophyte algae.</title>
        <authorList>
            <person name="Puginier C."/>
            <person name="Libourel C."/>
            <person name="Otte J."/>
            <person name="Skaloud P."/>
            <person name="Haon M."/>
            <person name="Grisel S."/>
            <person name="Petersen M."/>
            <person name="Berrin J.G."/>
            <person name="Delaux P.M."/>
            <person name="Dal Grande F."/>
            <person name="Keller J."/>
        </authorList>
    </citation>
    <scope>NUCLEOTIDE SEQUENCE [LARGE SCALE GENOMIC DNA]</scope>
    <source>
        <strain evidence="6 7">SAG 2036</strain>
    </source>
</reference>
<dbReference type="GO" id="GO:0005762">
    <property type="term" value="C:mitochondrial large ribosomal subunit"/>
    <property type="evidence" value="ECO:0007669"/>
    <property type="project" value="TreeGrafter"/>
</dbReference>